<accession>Q6N7E5</accession>
<reference evidence="1" key="1">
    <citation type="journal article" date="2004" name="Nat. Biotechnol.">
        <title>Complete genome sequence of the metabolically versatile photosynthetic bacterium Rhodopseudomonas palustris.</title>
        <authorList>
            <person name="Larimer F.W."/>
            <person name="Chain P."/>
            <person name="Hauser L."/>
            <person name="Lamerdin J."/>
            <person name="Malfatti S."/>
            <person name="Do L."/>
            <person name="Land M.L."/>
            <person name="Pelletier D.A."/>
            <person name="Beatty J.T."/>
            <person name="Lang A.S."/>
            <person name="Tabita F.R."/>
            <person name="Gibson J.L."/>
            <person name="Hanson T.E."/>
            <person name="Bobst C."/>
            <person name="Torres J.L."/>
            <person name="Peres C."/>
            <person name="Harrison F.H."/>
            <person name="Gibson J."/>
            <person name="Harwood C.S."/>
        </authorList>
    </citation>
    <scope>NUCLEOTIDE SEQUENCE [LARGE SCALE GENOMIC DNA]</scope>
    <source>
        <strain evidence="1">CGA009</strain>
    </source>
</reference>
<dbReference type="EMBL" id="BX572600">
    <property type="protein sequence ID" value="CAE27753.1"/>
    <property type="molecule type" value="Genomic_DNA"/>
</dbReference>
<dbReference type="eggNOG" id="ENOG5030BHQ">
    <property type="taxonomic scope" value="Bacteria"/>
</dbReference>
<dbReference type="InterPro" id="IPR029062">
    <property type="entry name" value="Class_I_gatase-like"/>
</dbReference>
<organism evidence="1">
    <name type="scientific">Rhodopseudomonas palustris (strain ATCC BAA-98 / CGA009)</name>
    <dbReference type="NCBI Taxonomy" id="258594"/>
    <lineage>
        <taxon>Bacteria</taxon>
        <taxon>Pseudomonadati</taxon>
        <taxon>Pseudomonadota</taxon>
        <taxon>Alphaproteobacteria</taxon>
        <taxon>Hyphomicrobiales</taxon>
        <taxon>Nitrobacteraceae</taxon>
        <taxon>Rhodopseudomonas</taxon>
    </lineage>
</organism>
<evidence type="ECO:0008006" key="2">
    <source>
        <dbReference type="Google" id="ProtNLM"/>
    </source>
</evidence>
<evidence type="ECO:0000313" key="1">
    <source>
        <dbReference type="EMBL" id="CAE27753.1"/>
    </source>
</evidence>
<gene>
    <name evidence="1" type="ordered locus">RPA2312</name>
</gene>
<protein>
    <recommendedName>
        <fullName evidence="2">ThuA-like domain-containing protein</fullName>
    </recommendedName>
</protein>
<dbReference type="Gene3D" id="3.40.50.880">
    <property type="match status" value="1"/>
</dbReference>
<dbReference type="AlphaFoldDB" id="Q6N7E5"/>
<proteinExistence type="predicted"/>
<name>Q6N7E5_RHOPA</name>
<sequence>MMCWPRRPTRCSTGCDLEHVMKTIIRFSCGHKTSSASWAERLGGLPCTIRDVDLYALDAELLNGADALLIGMHMDQRFLQANTALLGDYVAAGGIAVVSGHIAHPFLPGLSPVQPLGGGGLADLTIARPQSHPIWDGVALDDLIFRRGVAGFYGHAWHMPPEGATVIHTMGPDARPLDFIYRHGRGEVLMHGGNDLWSFGGDDSTRRLLPQLMSWLVEARS</sequence>
<dbReference type="SUPFAM" id="SSF52317">
    <property type="entry name" value="Class I glutamine amidotransferase-like"/>
    <property type="match status" value="1"/>
</dbReference>
<dbReference type="STRING" id="258594.RPA2312"/>
<dbReference type="HOGENOM" id="CLU_108924_0_0_5"/>